<feature type="domain" description="AMP-binding enzyme C-terminal" evidence="3">
    <location>
        <begin position="1427"/>
        <end position="1530"/>
    </location>
</feature>
<comment type="caution">
    <text evidence="4">The sequence shown here is derived from an EMBL/GenBank/DDBJ whole genome shotgun (WGS) entry which is preliminary data.</text>
</comment>
<dbReference type="InterPro" id="IPR000873">
    <property type="entry name" value="AMP-dep_synth/lig_dom"/>
</dbReference>
<dbReference type="Gene3D" id="3.30.300.30">
    <property type="match status" value="2"/>
</dbReference>
<dbReference type="Gene3D" id="3.40.50.12780">
    <property type="entry name" value="N-terminal domain of ligase-like"/>
    <property type="match status" value="3"/>
</dbReference>
<name>A0ABD2QQJ5_9PLAT</name>
<evidence type="ECO:0000259" key="3">
    <source>
        <dbReference type="Pfam" id="PF23024"/>
    </source>
</evidence>
<dbReference type="Proteomes" id="UP001626550">
    <property type="component" value="Unassembled WGS sequence"/>
</dbReference>
<proteinExistence type="predicted"/>
<organism evidence="4 5">
    <name type="scientific">Cichlidogyrus casuarinus</name>
    <dbReference type="NCBI Taxonomy" id="1844966"/>
    <lineage>
        <taxon>Eukaryota</taxon>
        <taxon>Metazoa</taxon>
        <taxon>Spiralia</taxon>
        <taxon>Lophotrochozoa</taxon>
        <taxon>Platyhelminthes</taxon>
        <taxon>Monogenea</taxon>
        <taxon>Monopisthocotylea</taxon>
        <taxon>Dactylogyridea</taxon>
        <taxon>Ancyrocephalidae</taxon>
        <taxon>Cichlidogyrus</taxon>
    </lineage>
</organism>
<dbReference type="SUPFAM" id="SSF56801">
    <property type="entry name" value="Acetyl-CoA synthetase-like"/>
    <property type="match status" value="3"/>
</dbReference>
<dbReference type="PANTHER" id="PTHR22754:SF32">
    <property type="entry name" value="DISCO-INTERACTING PROTEIN 2"/>
    <property type="match status" value="1"/>
</dbReference>
<feature type="compositionally biased region" description="Polar residues" evidence="1">
    <location>
        <begin position="1331"/>
        <end position="1349"/>
    </location>
</feature>
<dbReference type="InterPro" id="IPR042099">
    <property type="entry name" value="ANL_N_sf"/>
</dbReference>
<accession>A0ABD2QQJ5</accession>
<dbReference type="Pfam" id="PF23024">
    <property type="entry name" value="AMP-dom_DIP2-like"/>
    <property type="match status" value="1"/>
</dbReference>
<dbReference type="InterPro" id="IPR045851">
    <property type="entry name" value="AMP-bd_C_sf"/>
</dbReference>
<evidence type="ECO:0000313" key="5">
    <source>
        <dbReference type="Proteomes" id="UP001626550"/>
    </source>
</evidence>
<dbReference type="Pfam" id="PF00501">
    <property type="entry name" value="AMP-binding"/>
    <property type="match status" value="2"/>
</dbReference>
<evidence type="ECO:0000313" key="4">
    <source>
        <dbReference type="EMBL" id="KAL3320766.1"/>
    </source>
</evidence>
<dbReference type="PANTHER" id="PTHR22754">
    <property type="entry name" value="DISCO-INTERACTING PROTEIN 2 DIP2 -RELATED"/>
    <property type="match status" value="1"/>
</dbReference>
<feature type="domain" description="AMP-dependent synthetase/ligase" evidence="2">
    <location>
        <begin position="1010"/>
        <end position="1311"/>
    </location>
</feature>
<reference evidence="4 5" key="1">
    <citation type="submission" date="2024-11" db="EMBL/GenBank/DDBJ databases">
        <title>Adaptive evolution of stress response genes in parasites aligns with host niche diversity.</title>
        <authorList>
            <person name="Hahn C."/>
            <person name="Resl P."/>
        </authorList>
    </citation>
    <scope>NUCLEOTIDE SEQUENCE [LARGE SCALE GENOMIC DNA]</scope>
    <source>
        <strain evidence="4">EGGRZ-B1_66</strain>
        <tissue evidence="4">Body</tissue>
    </source>
</reference>
<keyword evidence="5" id="KW-1185">Reference proteome</keyword>
<evidence type="ECO:0000256" key="1">
    <source>
        <dbReference type="SAM" id="MobiDB-lite"/>
    </source>
</evidence>
<evidence type="ECO:0000259" key="2">
    <source>
        <dbReference type="Pfam" id="PF00501"/>
    </source>
</evidence>
<feature type="region of interest" description="Disordered" evidence="1">
    <location>
        <begin position="1327"/>
        <end position="1355"/>
    </location>
</feature>
<protein>
    <submittedName>
        <fullName evidence="4">DIP2 disco-interacting protein 2 C</fullName>
    </submittedName>
</protein>
<sequence>MLPLVTNFPGNRSSASFENAPNNFMELVRNFNLQPSDSMEELDSSSGNDLNYTGACNTRGKVQRTHTVICKDRVSDKILKLVHTLKNPKRSSTSIDYFRDEDDQLLAKISLDPNAPKPTGSSNRVISGDHLITPSGLPKNLECAVRQYGTVAEKQPALSCANNKASIKDSVTFSKFEKLAMKVAFYLSDKLTFGPNREYRLKRGDRIALTYASNEPIPFIIAFYGSLMASLIPIAIEVPSVRRDGSCRSMGFLMSSLNINVVLTSEQCYRSLRRNPANNEILPLPGWPQIKDVKVPKDWTPPPRLESHDPLYLEYTYTREGSVRAVNNNRAATLEHCRALTAACSYTESDVMVCVVDSRREAGLWHCVLTSMFNGVHVIFVPHSVMQVNPGAWLAVVTRYQATVAIVRGRDMQWGMLAEDAHAQLSLSSLRMILVTDGANPWTLNTCDEFVRKFSRYGLSQDVICPAAHSTEGLTAALRRPLSRALSLQRIVTADPNTFSTTANSMPPVSSGHLCMYALSHGKIQLNPTNEINSLTVTDCGLVLPGTLLVTVRLGTQQPTICKTDELGEICICNAYTATGYWGLEGASKARFGVVPVDEDGRAVAPGKVFTRTGLLGFLGLPLQGPGGGFNSLIFVVGTTEGLLSVEGRRHNADDLVATVLAIPRREEVFRSRVCVFSVPILKDERVVIVAELRDKCSDAAAFCWMSTVIQTVGHIHKDLSVYCIALVPQNSLPKTAFGGIAVHEVRRLFTDGNLHPSVLLLCPHSSIHNLPQARSAVPIPVGPSAMMVGQVVQGSRFAEVSGRSLNISVADGSPPEIRILPAILTWRAEHTPNDVLFTVYKANPRAQPLGSVSTANVPPLVAHQVTSSQLLSRVECIKTLLHHRANLRSRSVVAIMYQPGIEMIAAFYACQFLGHIPVVVRPPLVSRKSPTDQPTQESSRSPLLRMMSCTGLSGEAAEELPPNTVLTRSSDAGSSSSLSCSLGNLNKCYLSRANHARFASEVSMEHAFSIVQHSRASLVLTNGALIKQLKAKTAHIPLAKWPKMYDTEEAATKKKPTQNVSMASLHNSVAYIDFSISTTGTFSGSEITHKEASILAHAQKLQCELYPGMKVLLCLEPFSGLSLSLWAMTSVYCGHHSVLVPPTTLESNPDLWLAVRDMFVSYPVMEQSLFRLMPHIGKLKRRELRMNGLRNVIAICEERPRVSFAGTFSKVFSSLGLSPRAVSSSFGCRVNQGICLQGSTNPDLSTVYVDKISLRNDRIKVVEKGTPNSICLQESGKLLPGVEVVIANPDTLGQCSNSQLGEIWISSAHNCSSLLGPFQMTNCMGDAPGESTTTASSIAGTQSSTASSMDDLRTPDSRPLLPASGVALSNLGCPDQLKAKLATGQENCLGKTYARTGFLGFVKRTDRTEADGHLHDALFVVGSMEEALCLRGMRYHPSDVEGTVLRAHKHICQSAVFTWSSLLVVVVELFGGQDHEALDLVHPVTSRVLEEHQLIVGVLVVVDPGCIPLSYKGEKLRILLRNLFITDSLNPIYVSYNI</sequence>
<gene>
    <name evidence="4" type="primary">DIP2C</name>
    <name evidence="4" type="ORF">Ciccas_000556</name>
</gene>
<feature type="domain" description="AMP-dependent synthetase/ligase" evidence="2">
    <location>
        <begin position="170"/>
        <end position="456"/>
    </location>
</feature>
<dbReference type="EMBL" id="JBJKFK010000031">
    <property type="protein sequence ID" value="KAL3320766.1"/>
    <property type="molecule type" value="Genomic_DNA"/>
</dbReference>
<dbReference type="InterPro" id="IPR025110">
    <property type="entry name" value="AMP-bd_C"/>
</dbReference>